<dbReference type="InterPro" id="IPR050623">
    <property type="entry name" value="Glucan_succinyl_AcylTrfase"/>
</dbReference>
<dbReference type="Proteomes" id="UP000266693">
    <property type="component" value="Unassembled WGS sequence"/>
</dbReference>
<feature type="transmembrane region" description="Helical" evidence="1">
    <location>
        <begin position="145"/>
        <end position="165"/>
    </location>
</feature>
<keyword evidence="3" id="KW-0808">Transferase</keyword>
<feature type="transmembrane region" description="Helical" evidence="1">
    <location>
        <begin position="212"/>
        <end position="229"/>
    </location>
</feature>
<keyword evidence="4" id="KW-1185">Reference proteome</keyword>
<dbReference type="OrthoDB" id="9809782at2"/>
<dbReference type="Pfam" id="PF01757">
    <property type="entry name" value="Acyl_transf_3"/>
    <property type="match status" value="1"/>
</dbReference>
<keyword evidence="1" id="KW-0812">Transmembrane</keyword>
<feature type="transmembrane region" description="Helical" evidence="1">
    <location>
        <begin position="313"/>
        <end position="333"/>
    </location>
</feature>
<comment type="caution">
    <text evidence="3">The sequence shown here is derived from an EMBL/GenBank/DDBJ whole genome shotgun (WGS) entry which is preliminary data.</text>
</comment>
<feature type="transmembrane region" description="Helical" evidence="1">
    <location>
        <begin position="241"/>
        <end position="259"/>
    </location>
</feature>
<feature type="domain" description="Acyltransferase 3" evidence="2">
    <location>
        <begin position="9"/>
        <end position="358"/>
    </location>
</feature>
<evidence type="ECO:0000256" key="1">
    <source>
        <dbReference type="SAM" id="Phobius"/>
    </source>
</evidence>
<feature type="transmembrane region" description="Helical" evidence="1">
    <location>
        <begin position="339"/>
        <end position="360"/>
    </location>
</feature>
<keyword evidence="1" id="KW-0472">Membrane</keyword>
<dbReference type="GO" id="GO:0016747">
    <property type="term" value="F:acyltransferase activity, transferring groups other than amino-acyl groups"/>
    <property type="evidence" value="ECO:0007669"/>
    <property type="project" value="InterPro"/>
</dbReference>
<name>A0A396RTJ5_9SPHN</name>
<sequence>MTTTTARHYGLDWLRIGAFGLLILYHIGMFFVPWGWHVKTAEPIDWAAIPMLATNSWRLALLFVVSGYASRVLIEKLPGAGRFARERSARLMIPVVAAMILIIPPQPWIELVTQHGYAQDLGWFWLNDYFGFKTMSGIVVPTWQHLWFVVYLWAYTLGLALLSLAGIDRMQRVFDRLFGGIGLLAIPLAWALIVALWLGRGAESTHALFDDWLGHITYLPAFLFGVGLGRSHAALAAAARLWKPALALSALAFAVIVAVERQWPGNTPIPDGYADAFHAARATMGWAMIVAAIGIAGRYWNHDHRWRPMLTEAVFPFYIIHQTIIVVVGWWLLRFALPPGVEFLIILAATVAGCWAFYLIGRSVNWLRPLIGLKRVAPRAASADSAVPKEA</sequence>
<feature type="transmembrane region" description="Helical" evidence="1">
    <location>
        <begin position="177"/>
        <end position="200"/>
    </location>
</feature>
<organism evidence="3 4">
    <name type="scientific">Sphingomonas gilva</name>
    <dbReference type="NCBI Taxonomy" id="2305907"/>
    <lineage>
        <taxon>Bacteria</taxon>
        <taxon>Pseudomonadati</taxon>
        <taxon>Pseudomonadota</taxon>
        <taxon>Alphaproteobacteria</taxon>
        <taxon>Sphingomonadales</taxon>
        <taxon>Sphingomonadaceae</taxon>
        <taxon>Sphingomonas</taxon>
    </lineage>
</organism>
<evidence type="ECO:0000313" key="4">
    <source>
        <dbReference type="Proteomes" id="UP000266693"/>
    </source>
</evidence>
<proteinExistence type="predicted"/>
<dbReference type="EMBL" id="QWLV01000003">
    <property type="protein sequence ID" value="RHW17703.1"/>
    <property type="molecule type" value="Genomic_DNA"/>
</dbReference>
<reference evidence="3 4" key="1">
    <citation type="submission" date="2018-08" db="EMBL/GenBank/DDBJ databases">
        <title>The multiple taxonomic identification of Sphingomonas gilva.</title>
        <authorList>
            <person name="Zhu D."/>
            <person name="Zheng S."/>
        </authorList>
    </citation>
    <scope>NUCLEOTIDE SEQUENCE [LARGE SCALE GENOMIC DNA]</scope>
    <source>
        <strain evidence="3 4">ZDH117</strain>
    </source>
</reference>
<dbReference type="RefSeq" id="WP_118863969.1">
    <property type="nucleotide sequence ID" value="NZ_QWLV01000003.1"/>
</dbReference>
<feature type="transmembrane region" description="Helical" evidence="1">
    <location>
        <begin position="48"/>
        <end position="70"/>
    </location>
</feature>
<gene>
    <name evidence="3" type="ORF">D1610_09710</name>
</gene>
<feature type="transmembrane region" description="Helical" evidence="1">
    <location>
        <begin position="279"/>
        <end position="301"/>
    </location>
</feature>
<feature type="transmembrane region" description="Helical" evidence="1">
    <location>
        <begin position="12"/>
        <end position="36"/>
    </location>
</feature>
<dbReference type="InterPro" id="IPR002656">
    <property type="entry name" value="Acyl_transf_3_dom"/>
</dbReference>
<feature type="transmembrane region" description="Helical" evidence="1">
    <location>
        <begin position="91"/>
        <end position="109"/>
    </location>
</feature>
<keyword evidence="1" id="KW-1133">Transmembrane helix</keyword>
<keyword evidence="3" id="KW-0012">Acyltransferase</keyword>
<dbReference type="PANTHER" id="PTHR36927">
    <property type="entry name" value="BLR4337 PROTEIN"/>
    <property type="match status" value="1"/>
</dbReference>
<evidence type="ECO:0000259" key="2">
    <source>
        <dbReference type="Pfam" id="PF01757"/>
    </source>
</evidence>
<accession>A0A396RTJ5</accession>
<protein>
    <submittedName>
        <fullName evidence="3">Acyltransferase</fullName>
    </submittedName>
</protein>
<dbReference type="PANTHER" id="PTHR36927:SF3">
    <property type="entry name" value="GLUCANS BIOSYNTHESIS PROTEIN C"/>
    <property type="match status" value="1"/>
</dbReference>
<evidence type="ECO:0000313" key="3">
    <source>
        <dbReference type="EMBL" id="RHW17703.1"/>
    </source>
</evidence>
<dbReference type="AlphaFoldDB" id="A0A396RTJ5"/>